<keyword evidence="4 5" id="KW-0472">Membrane</keyword>
<accession>A0A0B7KCR2</accession>
<evidence type="ECO:0000256" key="4">
    <source>
        <dbReference type="ARBA" id="ARBA00023136"/>
    </source>
</evidence>
<dbReference type="EMBL" id="CDPU01000046">
    <property type="protein sequence ID" value="CEO54879.1"/>
    <property type="molecule type" value="Genomic_DNA"/>
</dbReference>
<keyword evidence="3 5" id="KW-1133">Transmembrane helix</keyword>
<feature type="transmembrane region" description="Helical" evidence="5">
    <location>
        <begin position="119"/>
        <end position="142"/>
    </location>
</feature>
<protein>
    <recommendedName>
        <fullName evidence="7">RTA1 like protein</fullName>
    </recommendedName>
</protein>
<dbReference type="AlphaFoldDB" id="A0A0B7KCR2"/>
<feature type="transmembrane region" description="Helical" evidence="5">
    <location>
        <begin position="75"/>
        <end position="99"/>
    </location>
</feature>
<keyword evidence="2 5" id="KW-0812">Transmembrane</keyword>
<dbReference type="PANTHER" id="PTHR31465:SF28">
    <property type="entry name" value="DOMAIN PROTEIN, PUTATIVE-RELATED"/>
    <property type="match status" value="1"/>
</dbReference>
<organism evidence="6">
    <name type="scientific">Bionectria ochroleuca</name>
    <name type="common">Gliocladium roseum</name>
    <dbReference type="NCBI Taxonomy" id="29856"/>
    <lineage>
        <taxon>Eukaryota</taxon>
        <taxon>Fungi</taxon>
        <taxon>Dikarya</taxon>
        <taxon>Ascomycota</taxon>
        <taxon>Pezizomycotina</taxon>
        <taxon>Sordariomycetes</taxon>
        <taxon>Hypocreomycetidae</taxon>
        <taxon>Hypocreales</taxon>
        <taxon>Bionectriaceae</taxon>
        <taxon>Clonostachys</taxon>
    </lineage>
</organism>
<gene>
    <name evidence="6" type="ORF">BN869_000010937_1</name>
</gene>
<feature type="transmembrane region" description="Helical" evidence="5">
    <location>
        <begin position="212"/>
        <end position="229"/>
    </location>
</feature>
<feature type="transmembrane region" description="Helical" evidence="5">
    <location>
        <begin position="249"/>
        <end position="268"/>
    </location>
</feature>
<dbReference type="InterPro" id="IPR007568">
    <property type="entry name" value="RTA1"/>
</dbReference>
<comment type="subcellular location">
    <subcellularLocation>
        <location evidence="1">Membrane</location>
        <topology evidence="1">Multi-pass membrane protein</topology>
    </subcellularLocation>
</comment>
<evidence type="ECO:0000256" key="1">
    <source>
        <dbReference type="ARBA" id="ARBA00004141"/>
    </source>
</evidence>
<evidence type="ECO:0000256" key="2">
    <source>
        <dbReference type="ARBA" id="ARBA00022692"/>
    </source>
</evidence>
<dbReference type="Pfam" id="PF04479">
    <property type="entry name" value="RTA1"/>
    <property type="match status" value="1"/>
</dbReference>
<evidence type="ECO:0000256" key="3">
    <source>
        <dbReference type="ARBA" id="ARBA00022989"/>
    </source>
</evidence>
<dbReference type="GO" id="GO:0016020">
    <property type="term" value="C:membrane"/>
    <property type="evidence" value="ECO:0007669"/>
    <property type="project" value="UniProtKB-SubCell"/>
</dbReference>
<evidence type="ECO:0008006" key="7">
    <source>
        <dbReference type="Google" id="ProtNLM"/>
    </source>
</evidence>
<proteinExistence type="predicted"/>
<dbReference type="PANTHER" id="PTHR31465">
    <property type="entry name" value="PROTEIN RTA1-RELATED"/>
    <property type="match status" value="1"/>
</dbReference>
<feature type="transmembrane region" description="Helical" evidence="5">
    <location>
        <begin position="162"/>
        <end position="182"/>
    </location>
</feature>
<evidence type="ECO:0000256" key="5">
    <source>
        <dbReference type="SAM" id="Phobius"/>
    </source>
</evidence>
<evidence type="ECO:0000313" key="6">
    <source>
        <dbReference type="EMBL" id="CEO54879.1"/>
    </source>
</evidence>
<feature type="transmembrane region" description="Helical" evidence="5">
    <location>
        <begin position="15"/>
        <end position="33"/>
    </location>
</feature>
<sequence>MADPVSRFPYVPSQPLAGVTAGLFAASFLLTLFQIIRKRAWVWLVMLLSILMEIVGFAARIVSARSPGDLQPYSVQFALILIAPVLMAAVVYVVFSRIVFWATPAEHLTFSVIWVPPRFITLIFVGFDVLSLLLQMGAATMLSTTQATDENAEGKIEMGRNLGLAGVGVQLFGFGIFTVAAVRFHFTSRQFDGHHVSQNQTRWNISKHYESLLYVVNASCALILIRSVFRMVEFAPGTQEIIEKKEWYLYTFDVLPIFIVCVLYNIWFPGDYLKHLGFRVPKSERHRALDAESIASQQELTTHVHWRDESK</sequence>
<feature type="transmembrane region" description="Helical" evidence="5">
    <location>
        <begin position="40"/>
        <end position="63"/>
    </location>
</feature>
<reference evidence="6" key="1">
    <citation type="submission" date="2015-01" db="EMBL/GenBank/DDBJ databases">
        <authorList>
            <person name="Durling Mikael"/>
        </authorList>
    </citation>
    <scope>NUCLEOTIDE SEQUENCE</scope>
</reference>
<name>A0A0B7KCR2_BIOOC</name>